<dbReference type="PANTHER" id="PTHR46795:SF3">
    <property type="entry name" value="ABC TRANSPORTER PERMEASE"/>
    <property type="match status" value="1"/>
</dbReference>
<feature type="transmembrane region" description="Helical" evidence="6">
    <location>
        <begin position="192"/>
        <end position="211"/>
    </location>
</feature>
<feature type="transmembrane region" description="Helical" evidence="6">
    <location>
        <begin position="108"/>
        <end position="135"/>
    </location>
</feature>
<evidence type="ECO:0000313" key="8">
    <source>
        <dbReference type="EMBL" id="EHI74472.1"/>
    </source>
</evidence>
<name>G5JSQ4_STRCG</name>
<comment type="caution">
    <text evidence="8">The sequence shown here is derived from an EMBL/GenBank/DDBJ whole genome shotgun (WGS) entry which is preliminary data.</text>
</comment>
<accession>G5JSQ4</accession>
<comment type="subcellular location">
    <subcellularLocation>
        <location evidence="1">Cell membrane</location>
        <topology evidence="1">Multi-pass membrane protein</topology>
    </subcellularLocation>
</comment>
<dbReference type="InterPro" id="IPR052536">
    <property type="entry name" value="ABC-4_Integral_Memb_Prot"/>
</dbReference>
<dbReference type="GO" id="GO:0005886">
    <property type="term" value="C:plasma membrane"/>
    <property type="evidence" value="ECO:0007669"/>
    <property type="project" value="UniProtKB-SubCell"/>
</dbReference>
<evidence type="ECO:0000256" key="1">
    <source>
        <dbReference type="ARBA" id="ARBA00004651"/>
    </source>
</evidence>
<evidence type="ECO:0000256" key="3">
    <source>
        <dbReference type="ARBA" id="ARBA00022692"/>
    </source>
</evidence>
<dbReference type="AlphaFoldDB" id="G5JSQ4"/>
<feature type="transmembrane region" description="Helical" evidence="6">
    <location>
        <begin position="223"/>
        <end position="249"/>
    </location>
</feature>
<dbReference type="InterPro" id="IPR003838">
    <property type="entry name" value="ABC3_permease_C"/>
</dbReference>
<protein>
    <submittedName>
        <fullName evidence="8">Membrane protein</fullName>
    </submittedName>
</protein>
<evidence type="ECO:0000259" key="7">
    <source>
        <dbReference type="Pfam" id="PF02687"/>
    </source>
</evidence>
<proteinExistence type="predicted"/>
<dbReference type="Proteomes" id="UP000004322">
    <property type="component" value="Unassembled WGS sequence"/>
</dbReference>
<keyword evidence="2" id="KW-1003">Cell membrane</keyword>
<dbReference type="Pfam" id="PF02687">
    <property type="entry name" value="FtsX"/>
    <property type="match status" value="1"/>
</dbReference>
<sequence length="538" mass="60479">MFYLKMAVRNLKNSISQYGPFMLASLLLFSLLCSSWLILLSPMGKGMNTGATTLVLGIFVLTIFSLIMERYSYKILLKQRSREFGLYNILGMNKAQVSFIATLELGMIFLGLILLGSVFSAVFSKFLYLIFVNIINYDKLNLKLTVLPFILTIIIFAGIFLILELTALWHIRKSSPLNLFSKQEQGEKEPRGNIILAAAGLLSLGWAYYLALTSTNSAALVVLYRFFIAVLLVIAGTYLFYISFMTWYLKHRRKNKAYYYQPEHFVTTSQMIFRMKQNAIGLASITLLAVMALVTIGTTVSLYSNTQNVARETFPKSVRITYATKHGEGRQRLQADVLDKLNKSDKDLIDYTTSMIFMPLSTQKSVRVTDKDVLKDASQQGFVYVLTQEDFRKLGNDLPHLKKKQAAFYIQKGNSRLKNLDLLGRHYNIVKNFKAVQMPDVTTTYNPGVLVVADRQEAMAIVAAYKPYLSKMTTIGETYTAYLELSDKEIKKVAPNGIAIGQSKDAGHLDTREASLAEGYQVFGGLLFTGVLLGSSFI</sequence>
<evidence type="ECO:0000313" key="9">
    <source>
        <dbReference type="Proteomes" id="UP000004322"/>
    </source>
</evidence>
<feature type="domain" description="ABC3 transporter permease C-terminal" evidence="7">
    <location>
        <begin position="57"/>
        <end position="176"/>
    </location>
</feature>
<gene>
    <name evidence="8" type="ORF">STRCR_0952</name>
</gene>
<feature type="transmembrane region" description="Helical" evidence="6">
    <location>
        <begin position="147"/>
        <end position="171"/>
    </location>
</feature>
<feature type="transmembrane region" description="Helical" evidence="6">
    <location>
        <begin position="51"/>
        <end position="68"/>
    </location>
</feature>
<keyword evidence="5 6" id="KW-0472">Membrane</keyword>
<dbReference type="EMBL" id="AEUV02000002">
    <property type="protein sequence ID" value="EHI74472.1"/>
    <property type="molecule type" value="Genomic_DNA"/>
</dbReference>
<organism evidence="8 9">
    <name type="scientific">Streptococcus criceti HS-6</name>
    <dbReference type="NCBI Taxonomy" id="873449"/>
    <lineage>
        <taxon>Bacteria</taxon>
        <taxon>Bacillati</taxon>
        <taxon>Bacillota</taxon>
        <taxon>Bacilli</taxon>
        <taxon>Lactobacillales</taxon>
        <taxon>Streptococcaceae</taxon>
        <taxon>Streptococcus</taxon>
    </lineage>
</organism>
<dbReference type="eggNOG" id="COG0577">
    <property type="taxonomic scope" value="Bacteria"/>
</dbReference>
<evidence type="ECO:0000256" key="6">
    <source>
        <dbReference type="SAM" id="Phobius"/>
    </source>
</evidence>
<feature type="transmembrane region" description="Helical" evidence="6">
    <location>
        <begin position="21"/>
        <end position="39"/>
    </location>
</feature>
<evidence type="ECO:0000256" key="5">
    <source>
        <dbReference type="ARBA" id="ARBA00023136"/>
    </source>
</evidence>
<feature type="transmembrane region" description="Helical" evidence="6">
    <location>
        <begin position="279"/>
        <end position="303"/>
    </location>
</feature>
<evidence type="ECO:0000256" key="2">
    <source>
        <dbReference type="ARBA" id="ARBA00022475"/>
    </source>
</evidence>
<dbReference type="PANTHER" id="PTHR46795">
    <property type="entry name" value="ABC TRANSPORTER PERMEASE-RELATED-RELATED"/>
    <property type="match status" value="1"/>
</dbReference>
<reference evidence="8" key="1">
    <citation type="submission" date="2011-07" db="EMBL/GenBank/DDBJ databases">
        <authorList>
            <person name="Stanhope M.J."/>
            <person name="Durkin A.S."/>
            <person name="Hostetler J."/>
            <person name="Kim M."/>
            <person name="Radune D."/>
            <person name="Singh I."/>
            <person name="Town C.D."/>
        </authorList>
    </citation>
    <scope>NUCLEOTIDE SEQUENCE [LARGE SCALE GENOMIC DNA]</scope>
    <source>
        <strain evidence="8">HS-6</strain>
    </source>
</reference>
<keyword evidence="4 6" id="KW-1133">Transmembrane helix</keyword>
<keyword evidence="3 6" id="KW-0812">Transmembrane</keyword>
<keyword evidence="9" id="KW-1185">Reference proteome</keyword>
<dbReference type="STRING" id="873449.STRCR_0952"/>
<evidence type="ECO:0000256" key="4">
    <source>
        <dbReference type="ARBA" id="ARBA00022989"/>
    </source>
</evidence>